<reference evidence="2 3" key="1">
    <citation type="submission" date="2018-01" db="EMBL/GenBank/DDBJ databases">
        <title>Genomic Encyclopedia of Type Strains, Phase III (KMG-III): the genomes of soil and plant-associated and newly described type strains.</title>
        <authorList>
            <person name="Whitman W."/>
        </authorList>
    </citation>
    <scope>NUCLEOTIDE SEQUENCE [LARGE SCALE GENOMIC DNA]</scope>
    <source>
        <strain evidence="2 3">HKI456</strain>
    </source>
</reference>
<dbReference type="Proteomes" id="UP000243096">
    <property type="component" value="Unassembled WGS sequence"/>
</dbReference>
<feature type="region of interest" description="Disordered" evidence="1">
    <location>
        <begin position="1"/>
        <end position="30"/>
    </location>
</feature>
<evidence type="ECO:0000313" key="2">
    <source>
        <dbReference type="EMBL" id="PPB82849.1"/>
    </source>
</evidence>
<accession>A0A2P5K801</accession>
<dbReference type="AlphaFoldDB" id="A0A2P5K801"/>
<feature type="compositionally biased region" description="Polar residues" evidence="1">
    <location>
        <begin position="1"/>
        <end position="12"/>
    </location>
</feature>
<keyword evidence="3" id="KW-1185">Reference proteome</keyword>
<evidence type="ECO:0000256" key="1">
    <source>
        <dbReference type="SAM" id="MobiDB-lite"/>
    </source>
</evidence>
<evidence type="ECO:0000313" key="3">
    <source>
        <dbReference type="Proteomes" id="UP000243096"/>
    </source>
</evidence>
<gene>
    <name evidence="2" type="ORF">B0O95_11226</name>
</gene>
<comment type="caution">
    <text evidence="2">The sequence shown here is derived from an EMBL/GenBank/DDBJ whole genome shotgun (WGS) entry which is preliminary data.</text>
</comment>
<proteinExistence type="predicted"/>
<name>A0A2P5K801_9BURK</name>
<organism evidence="2 3">
    <name type="scientific">Mycetohabitans endofungorum</name>
    <dbReference type="NCBI Taxonomy" id="417203"/>
    <lineage>
        <taxon>Bacteria</taxon>
        <taxon>Pseudomonadati</taxon>
        <taxon>Pseudomonadota</taxon>
        <taxon>Betaproteobacteria</taxon>
        <taxon>Burkholderiales</taxon>
        <taxon>Burkholderiaceae</taxon>
        <taxon>Mycetohabitans</taxon>
    </lineage>
</organism>
<sequence>MENSSPLRNVSAEQAEVSLRDSNARLALKP</sequence>
<dbReference type="EMBL" id="PRDW01000012">
    <property type="protein sequence ID" value="PPB82849.1"/>
    <property type="molecule type" value="Genomic_DNA"/>
</dbReference>
<protein>
    <submittedName>
        <fullName evidence="2">Uncharacterized protein</fullName>
    </submittedName>
</protein>